<dbReference type="Proteomes" id="UP000325313">
    <property type="component" value="Unassembled WGS sequence"/>
</dbReference>
<reference evidence="1 2" key="1">
    <citation type="submission" date="2019-05" db="EMBL/GenBank/DDBJ databases">
        <title>Emergence of the Ug99 lineage of the wheat stem rust pathogen through somatic hybridization.</title>
        <authorList>
            <person name="Li F."/>
            <person name="Upadhyaya N.M."/>
            <person name="Sperschneider J."/>
            <person name="Matny O."/>
            <person name="Nguyen-Phuc H."/>
            <person name="Mago R."/>
            <person name="Raley C."/>
            <person name="Miller M.E."/>
            <person name="Silverstein K.A.T."/>
            <person name="Henningsen E."/>
            <person name="Hirsch C.D."/>
            <person name="Visser B."/>
            <person name="Pretorius Z.A."/>
            <person name="Steffenson B.J."/>
            <person name="Schwessinger B."/>
            <person name="Dodds P.N."/>
            <person name="Figueroa M."/>
        </authorList>
    </citation>
    <scope>NUCLEOTIDE SEQUENCE [LARGE SCALE GENOMIC DNA]</scope>
    <source>
        <strain evidence="1 2">Ug99</strain>
    </source>
</reference>
<sequence length="76" mass="8405">MSYDQPNQTSNHYLSSYLKPFWISSSDESNTIGILMRSSPQRPSLTREQLLLSFPHGGRSGPTGAAGRYMATCIPL</sequence>
<proteinExistence type="predicted"/>
<gene>
    <name evidence="1" type="ORF">PGTUg99_016500</name>
</gene>
<organism evidence="1 2">
    <name type="scientific">Puccinia graminis f. sp. tritici</name>
    <dbReference type="NCBI Taxonomy" id="56615"/>
    <lineage>
        <taxon>Eukaryota</taxon>
        <taxon>Fungi</taxon>
        <taxon>Dikarya</taxon>
        <taxon>Basidiomycota</taxon>
        <taxon>Pucciniomycotina</taxon>
        <taxon>Pucciniomycetes</taxon>
        <taxon>Pucciniales</taxon>
        <taxon>Pucciniaceae</taxon>
        <taxon>Puccinia</taxon>
    </lineage>
</organism>
<evidence type="ECO:0000313" key="2">
    <source>
        <dbReference type="Proteomes" id="UP000325313"/>
    </source>
</evidence>
<protein>
    <submittedName>
        <fullName evidence="1">Uncharacterized protein</fullName>
    </submittedName>
</protein>
<name>A0A5B0RI75_PUCGR</name>
<dbReference type="EMBL" id="VDEP01000177">
    <property type="protein sequence ID" value="KAA1125536.1"/>
    <property type="molecule type" value="Genomic_DNA"/>
</dbReference>
<evidence type="ECO:0000313" key="1">
    <source>
        <dbReference type="EMBL" id="KAA1125536.1"/>
    </source>
</evidence>
<dbReference type="AlphaFoldDB" id="A0A5B0RI75"/>
<accession>A0A5B0RI75</accession>
<comment type="caution">
    <text evidence="1">The sequence shown here is derived from an EMBL/GenBank/DDBJ whole genome shotgun (WGS) entry which is preliminary data.</text>
</comment>